<feature type="compositionally biased region" description="Polar residues" evidence="1">
    <location>
        <begin position="39"/>
        <end position="51"/>
    </location>
</feature>
<accession>A0AAD8CCB1</accession>
<keyword evidence="3" id="KW-1185">Reference proteome</keyword>
<evidence type="ECO:0000313" key="2">
    <source>
        <dbReference type="EMBL" id="KAK0070366.1"/>
    </source>
</evidence>
<dbReference type="AlphaFoldDB" id="A0AAD8CCB1"/>
<reference evidence="2" key="2">
    <citation type="submission" date="2023-04" db="EMBL/GenBank/DDBJ databases">
        <authorList>
            <person name="Bu L."/>
            <person name="Lu L."/>
            <person name="Laidemitt M.R."/>
            <person name="Zhang S.M."/>
            <person name="Mutuku M."/>
            <person name="Mkoji G."/>
            <person name="Steinauer M."/>
            <person name="Loker E.S."/>
        </authorList>
    </citation>
    <scope>NUCLEOTIDE SEQUENCE</scope>
    <source>
        <strain evidence="2">KasaAsao</strain>
        <tissue evidence="2">Whole Snail</tissue>
    </source>
</reference>
<feature type="region of interest" description="Disordered" evidence="1">
    <location>
        <begin position="1"/>
        <end position="83"/>
    </location>
</feature>
<gene>
    <name evidence="2" type="ORF">Bpfe_000349</name>
</gene>
<name>A0AAD8CCB1_BIOPF</name>
<proteinExistence type="predicted"/>
<comment type="caution">
    <text evidence="2">The sequence shown here is derived from an EMBL/GenBank/DDBJ whole genome shotgun (WGS) entry which is preliminary data.</text>
</comment>
<dbReference type="Proteomes" id="UP001233172">
    <property type="component" value="Unassembled WGS sequence"/>
</dbReference>
<feature type="compositionally biased region" description="Polar residues" evidence="1">
    <location>
        <begin position="13"/>
        <end position="30"/>
    </location>
</feature>
<reference evidence="2" key="1">
    <citation type="journal article" date="2023" name="PLoS Negl. Trop. Dis.">
        <title>A genome sequence for Biomphalaria pfeifferi, the major vector snail for the human-infecting parasite Schistosoma mansoni.</title>
        <authorList>
            <person name="Bu L."/>
            <person name="Lu L."/>
            <person name="Laidemitt M.R."/>
            <person name="Zhang S.M."/>
            <person name="Mutuku M."/>
            <person name="Mkoji G."/>
            <person name="Steinauer M."/>
            <person name="Loker E.S."/>
        </authorList>
    </citation>
    <scope>NUCLEOTIDE SEQUENCE</scope>
    <source>
        <strain evidence="2">KasaAsao</strain>
    </source>
</reference>
<dbReference type="EMBL" id="JASAOG010000001">
    <property type="protein sequence ID" value="KAK0070366.1"/>
    <property type="molecule type" value="Genomic_DNA"/>
</dbReference>
<evidence type="ECO:0000313" key="3">
    <source>
        <dbReference type="Proteomes" id="UP001233172"/>
    </source>
</evidence>
<evidence type="ECO:0000256" key="1">
    <source>
        <dbReference type="SAM" id="MobiDB-lite"/>
    </source>
</evidence>
<organism evidence="2 3">
    <name type="scientific">Biomphalaria pfeifferi</name>
    <name type="common">Bloodfluke planorb</name>
    <name type="synonym">Freshwater snail</name>
    <dbReference type="NCBI Taxonomy" id="112525"/>
    <lineage>
        <taxon>Eukaryota</taxon>
        <taxon>Metazoa</taxon>
        <taxon>Spiralia</taxon>
        <taxon>Lophotrochozoa</taxon>
        <taxon>Mollusca</taxon>
        <taxon>Gastropoda</taxon>
        <taxon>Heterobranchia</taxon>
        <taxon>Euthyneura</taxon>
        <taxon>Panpulmonata</taxon>
        <taxon>Hygrophila</taxon>
        <taxon>Lymnaeoidea</taxon>
        <taxon>Planorbidae</taxon>
        <taxon>Biomphalaria</taxon>
    </lineage>
</organism>
<sequence length="83" mass="9012">MGRPLRRSAEAASRTNCSDDNYSDGHTISIDNGHEEVNATITTSSQEQTGQLEEEKAAPTENNADGYVGNSRLCPPQTDIHLH</sequence>
<protein>
    <submittedName>
        <fullName evidence="2">Uncharacterized protein</fullName>
    </submittedName>
</protein>